<accession>A0ABZ3IVM2</accession>
<dbReference type="InterPro" id="IPR029016">
    <property type="entry name" value="GAF-like_dom_sf"/>
</dbReference>
<gene>
    <name evidence="13" type="primary">sasA_1</name>
    <name evidence="13" type="ORF">SPACI_001040</name>
</gene>
<dbReference type="PRINTS" id="PR00344">
    <property type="entry name" value="BCTRLSENSOR"/>
</dbReference>
<keyword evidence="4 13" id="KW-0808">Transferase</keyword>
<evidence type="ECO:0000256" key="2">
    <source>
        <dbReference type="ARBA" id="ARBA00012438"/>
    </source>
</evidence>
<evidence type="ECO:0000259" key="10">
    <source>
        <dbReference type="PROSITE" id="PS50109"/>
    </source>
</evidence>
<dbReference type="SUPFAM" id="SSF55781">
    <property type="entry name" value="GAF domain-like"/>
    <property type="match status" value="1"/>
</dbReference>
<feature type="domain" description="Histidine kinase" evidence="10">
    <location>
        <begin position="387"/>
        <end position="605"/>
    </location>
</feature>
<dbReference type="InterPro" id="IPR004358">
    <property type="entry name" value="Sig_transdc_His_kin-like_C"/>
</dbReference>
<dbReference type="SUPFAM" id="SSF55785">
    <property type="entry name" value="PYP-like sensor domain (PAS domain)"/>
    <property type="match status" value="1"/>
</dbReference>
<reference evidence="13" key="1">
    <citation type="submission" date="2024-05" db="EMBL/GenBank/DDBJ databases">
        <title>Isolation and characterization of Sporomusa carbonis sp. nov., a carboxydotrophic hydrogenogen in the genus of Sporomusa isolated from a charcoal burning pile.</title>
        <authorList>
            <person name="Boeer T."/>
            <person name="Rosenbaum F."/>
            <person name="Eysell L."/>
            <person name="Mueller V."/>
            <person name="Daniel R."/>
            <person name="Poehlein A."/>
        </authorList>
    </citation>
    <scope>NUCLEOTIDE SEQUENCE [LARGE SCALE GENOMIC DNA]</scope>
    <source>
        <strain evidence="13">DSM 3132</strain>
    </source>
</reference>
<proteinExistence type="predicted"/>
<dbReference type="InterPro" id="IPR000014">
    <property type="entry name" value="PAS"/>
</dbReference>
<evidence type="ECO:0000256" key="4">
    <source>
        <dbReference type="ARBA" id="ARBA00022679"/>
    </source>
</evidence>
<dbReference type="InterPro" id="IPR003594">
    <property type="entry name" value="HATPase_dom"/>
</dbReference>
<dbReference type="InterPro" id="IPR035965">
    <property type="entry name" value="PAS-like_dom_sf"/>
</dbReference>
<organism evidence="13 14">
    <name type="scientific">Sporomusa acidovorans (strain ATCC 49682 / DSM 3132 / Mol)</name>
    <dbReference type="NCBI Taxonomy" id="1123286"/>
    <lineage>
        <taxon>Bacteria</taxon>
        <taxon>Bacillati</taxon>
        <taxon>Bacillota</taxon>
        <taxon>Negativicutes</taxon>
        <taxon>Selenomonadales</taxon>
        <taxon>Sporomusaceae</taxon>
        <taxon>Sporomusa</taxon>
    </lineage>
</organism>
<evidence type="ECO:0000256" key="8">
    <source>
        <dbReference type="ARBA" id="ARBA00023012"/>
    </source>
</evidence>
<dbReference type="Pfam" id="PF02518">
    <property type="entry name" value="HATPase_c"/>
    <property type="match status" value="1"/>
</dbReference>
<dbReference type="InterPro" id="IPR003661">
    <property type="entry name" value="HisK_dim/P_dom"/>
</dbReference>
<dbReference type="Gene3D" id="3.30.450.20">
    <property type="entry name" value="PAS domain"/>
    <property type="match status" value="1"/>
</dbReference>
<evidence type="ECO:0000256" key="7">
    <source>
        <dbReference type="ARBA" id="ARBA00022840"/>
    </source>
</evidence>
<comment type="catalytic activity">
    <reaction evidence="1">
        <text>ATP + protein L-histidine = ADP + protein N-phospho-L-histidine.</text>
        <dbReference type="EC" id="2.7.13.3"/>
    </reaction>
</comment>
<dbReference type="SMART" id="SM00388">
    <property type="entry name" value="HisKA"/>
    <property type="match status" value="1"/>
</dbReference>
<dbReference type="EC" id="2.7.13.3" evidence="2"/>
<dbReference type="PROSITE" id="PS50113">
    <property type="entry name" value="PAC"/>
    <property type="match status" value="1"/>
</dbReference>
<dbReference type="SMART" id="SM00086">
    <property type="entry name" value="PAC"/>
    <property type="match status" value="1"/>
</dbReference>
<dbReference type="RefSeq" id="WP_093796611.1">
    <property type="nucleotide sequence ID" value="NZ_CP155571.1"/>
</dbReference>
<dbReference type="GO" id="GO:0016740">
    <property type="term" value="F:transferase activity"/>
    <property type="evidence" value="ECO:0007669"/>
    <property type="project" value="UniProtKB-KW"/>
</dbReference>
<evidence type="ECO:0000256" key="1">
    <source>
        <dbReference type="ARBA" id="ARBA00000085"/>
    </source>
</evidence>
<sequence>MRIVVKRRGLVVILLIGLLGLYSFQQMYPQPSFYLRGLSWGLGSTVLALLLFFLNHVRRKQEWLAQEAEKTQDEACERILMQTASKVLEEAGIGAILNFVCEQLVTVFEVSLVRVILKEDSDNVKVSAAAGKLAVKNGCSTLNCTAAGPLSGFAIKTSTLQVVQDKTKLACWQAKLLAELGLDETEFQSEIALPLILKGNTIGAFYLSSNRRNYWDKRIVTRLQRFSDQLTIAISAAQDRQKLSLLIAGLEAAANAIVITDKNGNVEWINPAFAALTGYTQSEVSGQDLMYVSGYRDKSFCQRFWQQLNSDGEPWRGEFAHQRKDGSLYEEVMTITPVTNNQGEITNFIAIKEDITEQKMAAASMAKANEVRTQAEKLSSLGTMAAGLSHEINQPLNSIKMIASGMVYAYHNGKERPTADIMRNVEEISRQADRINNIIIHMRSFIRRDKSQATYCNVNEAIEQSLAIIGSQLAAHRIRVHKELTDRLPLVYAISTALEELVVNLASNAMQALDSIGRTDKQLAIRTWADKNHVYICVADNGPGIKAAYKTKVFEPFFSTKPGSDNLGLGLSIVQSIVTSCQGTIAIISEENEGAAFLITFPGISEEAV</sequence>
<dbReference type="SUPFAM" id="SSF47384">
    <property type="entry name" value="Homodimeric domain of signal transducing histidine kinase"/>
    <property type="match status" value="1"/>
</dbReference>
<dbReference type="Gene3D" id="1.10.287.130">
    <property type="match status" value="1"/>
</dbReference>
<dbReference type="InterPro" id="IPR001610">
    <property type="entry name" value="PAC"/>
</dbReference>
<dbReference type="NCBIfam" id="TIGR00229">
    <property type="entry name" value="sensory_box"/>
    <property type="match status" value="1"/>
</dbReference>
<dbReference type="PROSITE" id="PS50112">
    <property type="entry name" value="PAS"/>
    <property type="match status" value="1"/>
</dbReference>
<dbReference type="InterPro" id="IPR036097">
    <property type="entry name" value="HisK_dim/P_sf"/>
</dbReference>
<dbReference type="Pfam" id="PF13426">
    <property type="entry name" value="PAS_9"/>
    <property type="match status" value="1"/>
</dbReference>
<dbReference type="CDD" id="cd00130">
    <property type="entry name" value="PAS"/>
    <property type="match status" value="1"/>
</dbReference>
<dbReference type="Gene3D" id="3.30.565.10">
    <property type="entry name" value="Histidine kinase-like ATPase, C-terminal domain"/>
    <property type="match status" value="1"/>
</dbReference>
<evidence type="ECO:0000256" key="9">
    <source>
        <dbReference type="SAM" id="Phobius"/>
    </source>
</evidence>
<dbReference type="Gene3D" id="3.30.450.40">
    <property type="match status" value="1"/>
</dbReference>
<keyword evidence="5" id="KW-0547">Nucleotide-binding</keyword>
<keyword evidence="9" id="KW-0472">Membrane</keyword>
<feature type="transmembrane region" description="Helical" evidence="9">
    <location>
        <begin position="33"/>
        <end position="54"/>
    </location>
</feature>
<dbReference type="SUPFAM" id="SSF55874">
    <property type="entry name" value="ATPase domain of HSP90 chaperone/DNA topoisomerase II/histidine kinase"/>
    <property type="match status" value="1"/>
</dbReference>
<keyword evidence="8" id="KW-0902">Two-component regulatory system</keyword>
<feature type="domain" description="PAC" evidence="12">
    <location>
        <begin position="315"/>
        <end position="367"/>
    </location>
</feature>
<evidence type="ECO:0000313" key="13">
    <source>
        <dbReference type="EMBL" id="XFO70117.1"/>
    </source>
</evidence>
<evidence type="ECO:0000313" key="14">
    <source>
        <dbReference type="Proteomes" id="UP000216052"/>
    </source>
</evidence>
<dbReference type="CDD" id="cd00082">
    <property type="entry name" value="HisKA"/>
    <property type="match status" value="1"/>
</dbReference>
<dbReference type="PANTHER" id="PTHR43065:SF46">
    <property type="entry name" value="C4-DICARBOXYLATE TRANSPORT SENSOR PROTEIN DCTB"/>
    <property type="match status" value="1"/>
</dbReference>
<evidence type="ECO:0000259" key="11">
    <source>
        <dbReference type="PROSITE" id="PS50112"/>
    </source>
</evidence>
<evidence type="ECO:0000256" key="3">
    <source>
        <dbReference type="ARBA" id="ARBA00022553"/>
    </source>
</evidence>
<dbReference type="Pfam" id="PF00512">
    <property type="entry name" value="HisKA"/>
    <property type="match status" value="1"/>
</dbReference>
<dbReference type="EMBL" id="CP155571">
    <property type="protein sequence ID" value="XFO70117.1"/>
    <property type="molecule type" value="Genomic_DNA"/>
</dbReference>
<dbReference type="InterPro" id="IPR036890">
    <property type="entry name" value="HATPase_C_sf"/>
</dbReference>
<keyword evidence="9" id="KW-0812">Transmembrane</keyword>
<dbReference type="PROSITE" id="PS50109">
    <property type="entry name" value="HIS_KIN"/>
    <property type="match status" value="1"/>
</dbReference>
<dbReference type="SMART" id="SM00387">
    <property type="entry name" value="HATPase_c"/>
    <property type="match status" value="1"/>
</dbReference>
<evidence type="ECO:0000259" key="12">
    <source>
        <dbReference type="PROSITE" id="PS50113"/>
    </source>
</evidence>
<dbReference type="InterPro" id="IPR005467">
    <property type="entry name" value="His_kinase_dom"/>
</dbReference>
<keyword evidence="14" id="KW-1185">Reference proteome</keyword>
<dbReference type="SMART" id="SM00091">
    <property type="entry name" value="PAS"/>
    <property type="match status" value="1"/>
</dbReference>
<evidence type="ECO:0000256" key="5">
    <source>
        <dbReference type="ARBA" id="ARBA00022741"/>
    </source>
</evidence>
<dbReference type="InterPro" id="IPR000700">
    <property type="entry name" value="PAS-assoc_C"/>
</dbReference>
<feature type="domain" description="PAS" evidence="11">
    <location>
        <begin position="242"/>
        <end position="291"/>
    </location>
</feature>
<name>A0ABZ3IVM2_SPOA4</name>
<keyword evidence="9" id="KW-1133">Transmembrane helix</keyword>
<dbReference type="Pfam" id="PF13185">
    <property type="entry name" value="GAF_2"/>
    <property type="match status" value="1"/>
</dbReference>
<evidence type="ECO:0000256" key="6">
    <source>
        <dbReference type="ARBA" id="ARBA00022777"/>
    </source>
</evidence>
<protein>
    <recommendedName>
        <fullName evidence="2">histidine kinase</fullName>
        <ecNumber evidence="2">2.7.13.3</ecNumber>
    </recommendedName>
</protein>
<keyword evidence="7" id="KW-0067">ATP-binding</keyword>
<dbReference type="InterPro" id="IPR003018">
    <property type="entry name" value="GAF"/>
</dbReference>
<dbReference type="Proteomes" id="UP000216052">
    <property type="component" value="Chromosome"/>
</dbReference>
<dbReference type="PANTHER" id="PTHR43065">
    <property type="entry name" value="SENSOR HISTIDINE KINASE"/>
    <property type="match status" value="1"/>
</dbReference>
<keyword evidence="6" id="KW-0418">Kinase</keyword>
<keyword evidence="3" id="KW-0597">Phosphoprotein</keyword>